<reference evidence="1" key="1">
    <citation type="submission" date="2022-09" db="EMBL/GenBank/DDBJ databases">
        <title>Intensive care unit water sources are persistently colonized with multi-drug resistant bacteria and are the site of extensive horizontal gene transfer of antibiotic resistance genes.</title>
        <authorList>
            <person name="Diorio-Toth L."/>
        </authorList>
    </citation>
    <scope>NUCLEOTIDE SEQUENCE</scope>
    <source>
        <strain evidence="1">GD03936</strain>
    </source>
</reference>
<accession>A0AA42TLT8</accession>
<dbReference type="PANTHER" id="PTHR35862:SF3">
    <property type="entry name" value="FELS-2 PROPHAGE PROTEIN"/>
    <property type="match status" value="1"/>
</dbReference>
<name>A0AA42TLT8_9ENTR</name>
<sequence length="382" mass="41770">MIAEMNIRAGGKIAPDFMLKLNDRDITQNFSHRLISLSMTDKRGLEADQLDIQLDDSDGLLDLPARGATLSLWLGWEGAPLQPKGNFTIDTIEFRGAPDTLTIRGCSADFRGKLNVRREQSWHDTTIGAIVTTIAQRNQLTTSVAAGLSSIAISHIDQSQETDAAFLTRLAERNGAFVSIKAGKVIFMKAGQAVTASGTAIPLMMIERGDGDRHLFSVADRESYSGVTAKWLQTRDPKQQNPQLSINRQVGGQPTEVLQHPDAAASGAKGMEPKPQERLVGSAENVFELATVYASEEQALRAAEAKWRALQRGTVKFSIQLALGRADLFPETPVLVNGFKRVIDEQAWIISEVVHTLSGSGFTTQLNLELNVTDEKFSVDRE</sequence>
<dbReference type="SUPFAM" id="SSF69279">
    <property type="entry name" value="Phage tail proteins"/>
    <property type="match status" value="1"/>
</dbReference>
<dbReference type="PANTHER" id="PTHR35862">
    <property type="entry name" value="FELS-2 PROPHAGE PROTEIN"/>
    <property type="match status" value="1"/>
</dbReference>
<dbReference type="InterPro" id="IPR052726">
    <property type="entry name" value="Phage_Baseplate_Hub"/>
</dbReference>
<gene>
    <name evidence="1" type="ORF">N5C39_22925</name>
</gene>
<comment type="caution">
    <text evidence="1">The sequence shown here is derived from an EMBL/GenBank/DDBJ whole genome shotgun (WGS) entry which is preliminary data.</text>
</comment>
<dbReference type="EMBL" id="JAOCAP010000021">
    <property type="protein sequence ID" value="MDH1321226.1"/>
    <property type="molecule type" value="Genomic_DNA"/>
</dbReference>
<dbReference type="RefSeq" id="WP_136343792.1">
    <property type="nucleotide sequence ID" value="NZ_JAFFSF010000004.1"/>
</dbReference>
<protein>
    <submittedName>
        <fullName evidence="1">Phage late control D family protein</fullName>
    </submittedName>
</protein>
<dbReference type="Gene3D" id="3.55.50.10">
    <property type="entry name" value="Baseplate protein-like domains"/>
    <property type="match status" value="1"/>
</dbReference>
<dbReference type="Proteomes" id="UP001158416">
    <property type="component" value="Unassembled WGS sequence"/>
</dbReference>
<proteinExistence type="predicted"/>
<organism evidence="1 2">
    <name type="scientific">Enterobacter bugandensis</name>
    <dbReference type="NCBI Taxonomy" id="881260"/>
    <lineage>
        <taxon>Bacteria</taxon>
        <taxon>Pseudomonadati</taxon>
        <taxon>Pseudomonadota</taxon>
        <taxon>Gammaproteobacteria</taxon>
        <taxon>Enterobacterales</taxon>
        <taxon>Enterobacteriaceae</taxon>
        <taxon>Enterobacter</taxon>
    </lineage>
</organism>
<dbReference type="Pfam" id="PF05954">
    <property type="entry name" value="Phage_GPD"/>
    <property type="match status" value="1"/>
</dbReference>
<dbReference type="AlphaFoldDB" id="A0AA42TLT8"/>
<evidence type="ECO:0000313" key="2">
    <source>
        <dbReference type="Proteomes" id="UP001158416"/>
    </source>
</evidence>
<evidence type="ECO:0000313" key="1">
    <source>
        <dbReference type="EMBL" id="MDH1321226.1"/>
    </source>
</evidence>